<dbReference type="PROSITE" id="PS50157">
    <property type="entry name" value="ZINC_FINGER_C2H2_2"/>
    <property type="match status" value="1"/>
</dbReference>
<dbReference type="Proteomes" id="UP000184330">
    <property type="component" value="Unassembled WGS sequence"/>
</dbReference>
<dbReference type="STRING" id="576137.A0A1L7XMI2"/>
<accession>A0A1L7XMI2</accession>
<proteinExistence type="predicted"/>
<sequence length="221" mass="25125">MLSSIEINGTHMQLNLRPTMISSSGKAPFEDQHYLFIDPSLLDLRSSPEPPANAVLAQEEQPQFQDHQLPPPPSHAPFPQQQPSSSFFSNPNSFTDIPFDDFIDFQDAPEPPGAQLPALGGPPYLCDFCPQTFPQRHQVNTHMKKHTLDFKCDVAGCTSDGFRYRKDRDRHIREKHPEASDSQLFFCPEQTCKHSRERGKGFARKDNYRRHVKKAHPGLSC</sequence>
<protein>
    <recommendedName>
        <fullName evidence="3">C2H2-type domain-containing protein</fullName>
    </recommendedName>
</protein>
<reference evidence="4 5" key="1">
    <citation type="submission" date="2016-03" db="EMBL/GenBank/DDBJ databases">
        <authorList>
            <person name="Ploux O."/>
        </authorList>
    </citation>
    <scope>NUCLEOTIDE SEQUENCE [LARGE SCALE GENOMIC DNA]</scope>
    <source>
        <strain evidence="4 5">UAMH 11012</strain>
    </source>
</reference>
<evidence type="ECO:0000259" key="3">
    <source>
        <dbReference type="PROSITE" id="PS50157"/>
    </source>
</evidence>
<evidence type="ECO:0000256" key="1">
    <source>
        <dbReference type="PROSITE-ProRule" id="PRU00042"/>
    </source>
</evidence>
<keyword evidence="5" id="KW-1185">Reference proteome</keyword>
<dbReference type="PROSITE" id="PS00028">
    <property type="entry name" value="ZINC_FINGER_C2H2_1"/>
    <property type="match status" value="1"/>
</dbReference>
<evidence type="ECO:0000256" key="2">
    <source>
        <dbReference type="SAM" id="MobiDB-lite"/>
    </source>
</evidence>
<feature type="compositionally biased region" description="Low complexity" evidence="2">
    <location>
        <begin position="77"/>
        <end position="90"/>
    </location>
</feature>
<keyword evidence="1" id="KW-0863">Zinc-finger</keyword>
<gene>
    <name evidence="4" type="ORF">PAC_16162</name>
</gene>
<dbReference type="Gene3D" id="3.30.160.60">
    <property type="entry name" value="Classic Zinc Finger"/>
    <property type="match status" value="1"/>
</dbReference>
<dbReference type="EMBL" id="FJOG01000035">
    <property type="protein sequence ID" value="CZR66261.1"/>
    <property type="molecule type" value="Genomic_DNA"/>
</dbReference>
<keyword evidence="1" id="KW-0862">Zinc</keyword>
<feature type="domain" description="C2H2-type" evidence="3">
    <location>
        <begin position="124"/>
        <end position="151"/>
    </location>
</feature>
<dbReference type="SUPFAM" id="SSF57667">
    <property type="entry name" value="beta-beta-alpha zinc fingers"/>
    <property type="match status" value="1"/>
</dbReference>
<dbReference type="InterPro" id="IPR013087">
    <property type="entry name" value="Znf_C2H2_type"/>
</dbReference>
<name>A0A1L7XMI2_9HELO</name>
<evidence type="ECO:0000313" key="4">
    <source>
        <dbReference type="EMBL" id="CZR66261.1"/>
    </source>
</evidence>
<dbReference type="AlphaFoldDB" id="A0A1L7XMI2"/>
<dbReference type="InterPro" id="IPR036236">
    <property type="entry name" value="Znf_C2H2_sf"/>
</dbReference>
<dbReference type="GO" id="GO:0008270">
    <property type="term" value="F:zinc ion binding"/>
    <property type="evidence" value="ECO:0007669"/>
    <property type="project" value="UniProtKB-KW"/>
</dbReference>
<evidence type="ECO:0000313" key="5">
    <source>
        <dbReference type="Proteomes" id="UP000184330"/>
    </source>
</evidence>
<dbReference type="OrthoDB" id="3564196at2759"/>
<feature type="region of interest" description="Disordered" evidence="2">
    <location>
        <begin position="56"/>
        <end position="90"/>
    </location>
</feature>
<dbReference type="SMART" id="SM00355">
    <property type="entry name" value="ZnF_C2H2"/>
    <property type="match status" value="3"/>
</dbReference>
<organism evidence="4 5">
    <name type="scientific">Phialocephala subalpina</name>
    <dbReference type="NCBI Taxonomy" id="576137"/>
    <lineage>
        <taxon>Eukaryota</taxon>
        <taxon>Fungi</taxon>
        <taxon>Dikarya</taxon>
        <taxon>Ascomycota</taxon>
        <taxon>Pezizomycotina</taxon>
        <taxon>Leotiomycetes</taxon>
        <taxon>Helotiales</taxon>
        <taxon>Mollisiaceae</taxon>
        <taxon>Phialocephala</taxon>
        <taxon>Phialocephala fortinii species complex</taxon>
    </lineage>
</organism>
<keyword evidence="1" id="KW-0479">Metal-binding</keyword>